<organism evidence="1 2">
    <name type="scientific">Gossypium australe</name>
    <dbReference type="NCBI Taxonomy" id="47621"/>
    <lineage>
        <taxon>Eukaryota</taxon>
        <taxon>Viridiplantae</taxon>
        <taxon>Streptophyta</taxon>
        <taxon>Embryophyta</taxon>
        <taxon>Tracheophyta</taxon>
        <taxon>Spermatophyta</taxon>
        <taxon>Magnoliopsida</taxon>
        <taxon>eudicotyledons</taxon>
        <taxon>Gunneridae</taxon>
        <taxon>Pentapetalae</taxon>
        <taxon>rosids</taxon>
        <taxon>malvids</taxon>
        <taxon>Malvales</taxon>
        <taxon>Malvaceae</taxon>
        <taxon>Malvoideae</taxon>
        <taxon>Gossypium</taxon>
    </lineage>
</organism>
<accession>A0A5B6WXF7</accession>
<keyword evidence="1" id="KW-0548">Nucleotidyltransferase</keyword>
<keyword evidence="1" id="KW-0808">Transferase</keyword>
<evidence type="ECO:0000313" key="1">
    <source>
        <dbReference type="EMBL" id="KAA3486649.1"/>
    </source>
</evidence>
<keyword evidence="2" id="KW-1185">Reference proteome</keyword>
<dbReference type="Proteomes" id="UP000325315">
    <property type="component" value="Unassembled WGS sequence"/>
</dbReference>
<reference evidence="1" key="1">
    <citation type="submission" date="2019-08" db="EMBL/GenBank/DDBJ databases">
        <authorList>
            <person name="Liu F."/>
        </authorList>
    </citation>
    <scope>NUCLEOTIDE SEQUENCE [LARGE SCALE GENOMIC DNA]</scope>
    <source>
        <strain evidence="1">PA1801</strain>
        <tissue evidence="1">Leaf</tissue>
    </source>
</reference>
<keyword evidence="1" id="KW-0695">RNA-directed DNA polymerase</keyword>
<protein>
    <submittedName>
        <fullName evidence="1">Reverse transcriptase</fullName>
    </submittedName>
</protein>
<dbReference type="OrthoDB" id="1938551at2759"/>
<evidence type="ECO:0000313" key="2">
    <source>
        <dbReference type="Proteomes" id="UP000325315"/>
    </source>
</evidence>
<gene>
    <name evidence="1" type="ORF">EPI10_030535</name>
</gene>
<sequence>MNLFLMGNIQHLSYLTSDHCPLLLNTESTNAFTGSKRFHFEAWWTMEESIEQESSTRPLMEKLEGLQVSLKELARTNKRKNEGLKRRLTNELETLLERERDDETMARIFETKIHLNMEINKDEMYWEQKAKANWL</sequence>
<proteinExistence type="predicted"/>
<dbReference type="GO" id="GO:0003964">
    <property type="term" value="F:RNA-directed DNA polymerase activity"/>
    <property type="evidence" value="ECO:0007669"/>
    <property type="project" value="UniProtKB-KW"/>
</dbReference>
<comment type="caution">
    <text evidence="1">The sequence shown here is derived from an EMBL/GenBank/DDBJ whole genome shotgun (WGS) entry which is preliminary data.</text>
</comment>
<dbReference type="EMBL" id="SMMG02000001">
    <property type="protein sequence ID" value="KAA3486649.1"/>
    <property type="molecule type" value="Genomic_DNA"/>
</dbReference>
<name>A0A5B6WXF7_9ROSI</name>
<dbReference type="AlphaFoldDB" id="A0A5B6WXF7"/>